<proteinExistence type="predicted"/>
<reference evidence="1 2" key="1">
    <citation type="submission" date="2019-05" db="EMBL/GenBank/DDBJ databases">
        <title>Georgenia *** sp. nov., and Georgenia *** sp. nov., isolated from the intestinal contents of plateau pika (Ochotona curzoniae) in the Qinghai-Tibet plateau of China.</title>
        <authorList>
            <person name="Tian Z."/>
        </authorList>
    </citation>
    <scope>NUCLEOTIDE SEQUENCE [LARGE SCALE GENOMIC DNA]</scope>
    <source>
        <strain evidence="1 2">Z294</strain>
    </source>
</reference>
<protein>
    <submittedName>
        <fullName evidence="1">DUF2255 family protein</fullName>
    </submittedName>
</protein>
<dbReference type="Gene3D" id="2.30.110.10">
    <property type="entry name" value="Electron Transport, Fmn-binding Protein, Chain A"/>
    <property type="match status" value="1"/>
</dbReference>
<keyword evidence="2" id="KW-1185">Reference proteome</keyword>
<dbReference type="EMBL" id="CP040899">
    <property type="protein sequence ID" value="QDB80415.1"/>
    <property type="molecule type" value="Genomic_DNA"/>
</dbReference>
<organism evidence="1 2">
    <name type="scientific">Georgenia wutianyii</name>
    <dbReference type="NCBI Taxonomy" id="2585135"/>
    <lineage>
        <taxon>Bacteria</taxon>
        <taxon>Bacillati</taxon>
        <taxon>Actinomycetota</taxon>
        <taxon>Actinomycetes</taxon>
        <taxon>Micrococcales</taxon>
        <taxon>Bogoriellaceae</taxon>
        <taxon>Georgenia</taxon>
    </lineage>
</organism>
<dbReference type="Pfam" id="PF10012">
    <property type="entry name" value="DUF2255"/>
    <property type="match status" value="1"/>
</dbReference>
<name>A0ABX5VQA0_9MICO</name>
<dbReference type="InterPro" id="IPR016888">
    <property type="entry name" value="UCP028498"/>
</dbReference>
<dbReference type="Proteomes" id="UP000313948">
    <property type="component" value="Chromosome"/>
</dbReference>
<gene>
    <name evidence="1" type="ORF">FE251_14295</name>
</gene>
<dbReference type="RefSeq" id="WP_139949104.1">
    <property type="nucleotide sequence ID" value="NZ_CP040899.1"/>
</dbReference>
<sequence length="140" mass="15307">MSFDDVVDLLDRTEVVAIVTTRANGEPIATPIWSVVVDGVPYLRSAYGPGSWWYRHVLAGRPVAFAMGDGHLAERDRRAALELRREPVATTSLTAEDPVQHRIDEELRRKYADAPPSSLGPMLSPEAVACTLRVEPVAGS</sequence>
<accession>A0ABX5VQA0</accession>
<dbReference type="SUPFAM" id="SSF50475">
    <property type="entry name" value="FMN-binding split barrel"/>
    <property type="match status" value="1"/>
</dbReference>
<evidence type="ECO:0000313" key="1">
    <source>
        <dbReference type="EMBL" id="QDB80415.1"/>
    </source>
</evidence>
<dbReference type="InterPro" id="IPR012349">
    <property type="entry name" value="Split_barrel_FMN-bd"/>
</dbReference>
<evidence type="ECO:0000313" key="2">
    <source>
        <dbReference type="Proteomes" id="UP000313948"/>
    </source>
</evidence>